<dbReference type="EC" id="2.4.1.-" evidence="5"/>
<dbReference type="Gene3D" id="3.40.50.11660">
    <property type="entry name" value="Glycosyl transferase family 10, C-terminal domain"/>
    <property type="match status" value="1"/>
</dbReference>
<keyword evidence="5" id="KW-0472">Membrane</keyword>
<keyword evidence="5" id="KW-0812">Transmembrane</keyword>
<comment type="caution">
    <text evidence="7">The sequence shown here is derived from an EMBL/GenBank/DDBJ whole genome shotgun (WGS) entry which is preliminary data.</text>
</comment>
<dbReference type="SUPFAM" id="SSF53756">
    <property type="entry name" value="UDP-Glycosyltransferase/glycogen phosphorylase"/>
    <property type="match status" value="1"/>
</dbReference>
<dbReference type="AlphaFoldDB" id="A0AA36DL39"/>
<dbReference type="Pfam" id="PF00852">
    <property type="entry name" value="Glyco_transf_10"/>
    <property type="match status" value="1"/>
</dbReference>
<keyword evidence="3 5" id="KW-0328">Glycosyltransferase</keyword>
<comment type="subcellular location">
    <subcellularLocation>
        <location evidence="5">Golgi apparatus</location>
        <location evidence="5">Golgi stack membrane</location>
        <topology evidence="5">Single-pass type II membrane protein</topology>
    </subcellularLocation>
</comment>
<evidence type="ECO:0000256" key="1">
    <source>
        <dbReference type="ARBA" id="ARBA00004922"/>
    </source>
</evidence>
<feature type="domain" description="Fucosyltransferase C-terminal" evidence="6">
    <location>
        <begin position="101"/>
        <end position="240"/>
    </location>
</feature>
<dbReference type="GO" id="GO:0032580">
    <property type="term" value="C:Golgi cisterna membrane"/>
    <property type="evidence" value="ECO:0007669"/>
    <property type="project" value="UniProtKB-SubCell"/>
</dbReference>
<keyword evidence="4 5" id="KW-0808">Transferase</keyword>
<name>A0AA36DL39_CYLNA</name>
<proteinExistence type="inferred from homology"/>
<dbReference type="InterPro" id="IPR038577">
    <property type="entry name" value="GT10-like_C_sf"/>
</dbReference>
<comment type="pathway">
    <text evidence="1">Protein modification; protein glycosylation.</text>
</comment>
<dbReference type="Proteomes" id="UP001176961">
    <property type="component" value="Unassembled WGS sequence"/>
</dbReference>
<sequence>MPLIAFWTTFPRKKTRCDEEITGLLPGAERCAYQCKLIDRQEEKLYTQSASAYLFHGSLFNHYDLPKPSSRYLNVLLLREAPIRVEMWWGGQIYKLFMALRKKTKGSLFFISNCRTPSRRERKIRELSKFTEITARGKCEKFFSINGSAESYNCKSDCTDDDLIATHRFYIAFENSNCDDYITEKFYSRISKLLVPVVSERRIYRGIPSYSFIAADDFSSLRDLGNYLNYLRRNDTAYLRLVLHVI</sequence>
<protein>
    <recommendedName>
        <fullName evidence="5">Fucosyltransferase</fullName>
        <ecNumber evidence="5">2.4.1.-</ecNumber>
    </recommendedName>
</protein>
<keyword evidence="8" id="KW-1185">Reference proteome</keyword>
<evidence type="ECO:0000313" key="8">
    <source>
        <dbReference type="Proteomes" id="UP001176961"/>
    </source>
</evidence>
<organism evidence="7 8">
    <name type="scientific">Cylicocyclus nassatus</name>
    <name type="common">Nematode worm</name>
    <dbReference type="NCBI Taxonomy" id="53992"/>
    <lineage>
        <taxon>Eukaryota</taxon>
        <taxon>Metazoa</taxon>
        <taxon>Ecdysozoa</taxon>
        <taxon>Nematoda</taxon>
        <taxon>Chromadorea</taxon>
        <taxon>Rhabditida</taxon>
        <taxon>Rhabditina</taxon>
        <taxon>Rhabditomorpha</taxon>
        <taxon>Strongyloidea</taxon>
        <taxon>Strongylidae</taxon>
        <taxon>Cylicocyclus</taxon>
    </lineage>
</organism>
<dbReference type="PANTHER" id="PTHR11929">
    <property type="entry name" value="ALPHA- 1,3 -FUCOSYLTRANSFERASE"/>
    <property type="match status" value="1"/>
</dbReference>
<evidence type="ECO:0000256" key="5">
    <source>
        <dbReference type="RuleBase" id="RU003832"/>
    </source>
</evidence>
<gene>
    <name evidence="7" type="ORF">CYNAS_LOCUS748</name>
</gene>
<evidence type="ECO:0000256" key="3">
    <source>
        <dbReference type="ARBA" id="ARBA00022676"/>
    </source>
</evidence>
<accession>A0AA36DL39</accession>
<reference evidence="7" key="1">
    <citation type="submission" date="2023-07" db="EMBL/GenBank/DDBJ databases">
        <authorList>
            <consortium name="CYATHOMIX"/>
        </authorList>
    </citation>
    <scope>NUCLEOTIDE SEQUENCE</scope>
    <source>
        <strain evidence="7">N/A</strain>
    </source>
</reference>
<dbReference type="InterPro" id="IPR055270">
    <property type="entry name" value="Glyco_tran_10_C"/>
</dbReference>
<comment type="similarity">
    <text evidence="2 5">Belongs to the glycosyltransferase 10 family.</text>
</comment>
<dbReference type="EMBL" id="CATQJL010000001">
    <property type="protein sequence ID" value="CAJ0588765.1"/>
    <property type="molecule type" value="Genomic_DNA"/>
</dbReference>
<keyword evidence="5" id="KW-0333">Golgi apparatus</keyword>
<dbReference type="InterPro" id="IPR001503">
    <property type="entry name" value="Glyco_trans_10"/>
</dbReference>
<dbReference type="PANTHER" id="PTHR11929:SF226">
    <property type="entry name" value="ATP-DEPENDENT DNA HELICASE-RELATED"/>
    <property type="match status" value="1"/>
</dbReference>
<evidence type="ECO:0000256" key="4">
    <source>
        <dbReference type="ARBA" id="ARBA00022679"/>
    </source>
</evidence>
<evidence type="ECO:0000259" key="6">
    <source>
        <dbReference type="Pfam" id="PF00852"/>
    </source>
</evidence>
<evidence type="ECO:0000256" key="2">
    <source>
        <dbReference type="ARBA" id="ARBA00008919"/>
    </source>
</evidence>
<evidence type="ECO:0000313" key="7">
    <source>
        <dbReference type="EMBL" id="CAJ0588765.1"/>
    </source>
</evidence>
<dbReference type="GO" id="GO:0046920">
    <property type="term" value="F:alpha-(1-&gt;3)-fucosyltransferase activity"/>
    <property type="evidence" value="ECO:0007669"/>
    <property type="project" value="TreeGrafter"/>
</dbReference>